<dbReference type="RefSeq" id="WP_003599563.1">
    <property type="nucleotide sequence ID" value="NZ_LKFS01000065.1"/>
</dbReference>
<dbReference type="Pfam" id="PF01230">
    <property type="entry name" value="HIT"/>
    <property type="match status" value="1"/>
</dbReference>
<feature type="active site" description="Tele-AMP-histidine intermediate" evidence="1">
    <location>
        <position position="97"/>
    </location>
</feature>
<evidence type="ECO:0000259" key="4">
    <source>
        <dbReference type="PROSITE" id="PS51084"/>
    </source>
</evidence>
<reference evidence="5 6" key="1">
    <citation type="journal article" date="2018" name="Front. Microbiol.">
        <title>Conversion of Methionine to Cysteine in Lactobacillus paracasei Depends on the Highly Mobile cysK-ctl-cysE Gene Cluster.</title>
        <authorList>
            <person name="Wuthrich D."/>
            <person name="Irmler S."/>
            <person name="Berthoud H."/>
            <person name="Guggenbuhl B."/>
            <person name="Eugster E."/>
            <person name="Bruggmann R."/>
        </authorList>
    </citation>
    <scope>NUCLEOTIDE SEQUENCE [LARGE SCALE GENOMIC DNA]</scope>
    <source>
        <strain evidence="5 6">FAM18157</strain>
    </source>
</reference>
<evidence type="ECO:0000313" key="6">
    <source>
        <dbReference type="Proteomes" id="UP000284716"/>
    </source>
</evidence>
<keyword evidence="5" id="KW-0548">Nucleotidyltransferase</keyword>
<dbReference type="EMBL" id="LKFS01000065">
    <property type="protein sequence ID" value="RND81088.1"/>
    <property type="molecule type" value="Genomic_DNA"/>
</dbReference>
<proteinExistence type="predicted"/>
<dbReference type="PRINTS" id="PR00332">
    <property type="entry name" value="HISTRIAD"/>
</dbReference>
<dbReference type="InterPro" id="IPR011146">
    <property type="entry name" value="HIT-like"/>
</dbReference>
<dbReference type="InterPro" id="IPR036265">
    <property type="entry name" value="HIT-like_sf"/>
</dbReference>
<comment type="caution">
    <text evidence="5">The sequence shown here is derived from an EMBL/GenBank/DDBJ whole genome shotgun (WGS) entry which is preliminary data.</text>
</comment>
<gene>
    <name evidence="5" type="ORF">FAM18157_01596</name>
</gene>
<dbReference type="InterPro" id="IPR052908">
    <property type="entry name" value="AP-4-A_phosphorylase"/>
</dbReference>
<feature type="short sequence motif" description="Histidine triad motif" evidence="2 3">
    <location>
        <begin position="95"/>
        <end position="99"/>
    </location>
</feature>
<protein>
    <submittedName>
        <fullName evidence="5">AP-4-A phosphorylase</fullName>
        <ecNumber evidence="5">2.7.7.53</ecNumber>
    </submittedName>
</protein>
<dbReference type="SUPFAM" id="SSF54197">
    <property type="entry name" value="HIT-like"/>
    <property type="match status" value="1"/>
</dbReference>
<dbReference type="AlphaFoldDB" id="A0A422M415"/>
<dbReference type="GO" id="GO:0003877">
    <property type="term" value="F:ATP:ADP adenylyltransferase activity"/>
    <property type="evidence" value="ECO:0007669"/>
    <property type="project" value="UniProtKB-EC"/>
</dbReference>
<dbReference type="PANTHER" id="PTHR42997:SF1">
    <property type="entry name" value="AP-4-A PHOSPHORYLASE"/>
    <property type="match status" value="1"/>
</dbReference>
<dbReference type="PANTHER" id="PTHR42997">
    <property type="entry name" value="HIT FAMILY HYDROLASE"/>
    <property type="match status" value="1"/>
</dbReference>
<name>A0A422M415_LACPA</name>
<keyword evidence="5" id="KW-0808">Transferase</keyword>
<organism evidence="5 6">
    <name type="scientific">Lacticaseibacillus paracasei</name>
    <name type="common">Lactobacillus paracasei</name>
    <dbReference type="NCBI Taxonomy" id="1597"/>
    <lineage>
        <taxon>Bacteria</taxon>
        <taxon>Bacillati</taxon>
        <taxon>Bacillota</taxon>
        <taxon>Bacilli</taxon>
        <taxon>Lactobacillales</taxon>
        <taxon>Lactobacillaceae</taxon>
        <taxon>Lacticaseibacillus</taxon>
    </lineage>
</organism>
<dbReference type="PROSITE" id="PS51084">
    <property type="entry name" value="HIT_2"/>
    <property type="match status" value="1"/>
</dbReference>
<evidence type="ECO:0000313" key="5">
    <source>
        <dbReference type="EMBL" id="RND81088.1"/>
    </source>
</evidence>
<feature type="domain" description="HIT" evidence="4">
    <location>
        <begin position="4"/>
        <end position="111"/>
    </location>
</feature>
<accession>A0A422M415</accession>
<dbReference type="EC" id="2.7.7.53" evidence="5"/>
<evidence type="ECO:0000256" key="3">
    <source>
        <dbReference type="PROSITE-ProRule" id="PRU00464"/>
    </source>
</evidence>
<evidence type="ECO:0000256" key="2">
    <source>
        <dbReference type="PIRSR" id="PIRSR601310-3"/>
    </source>
</evidence>
<sequence length="126" mass="14214">MPQADCIFCHLPQTSIVLENDLAVAFWDIHPVSQGHLLVIPRTHRRYFFDLSEEELLAINRLIQAGKTLIDQQYHPDGYNVGANVGLYGGQTVMHCHLHLIPRYRGDDPNPAGGIRKMLPNGQEFA</sequence>
<dbReference type="Gene3D" id="3.30.428.10">
    <property type="entry name" value="HIT-like"/>
    <property type="match status" value="1"/>
</dbReference>
<evidence type="ECO:0000256" key="1">
    <source>
        <dbReference type="PIRSR" id="PIRSR601310-1"/>
    </source>
</evidence>
<dbReference type="Proteomes" id="UP000284716">
    <property type="component" value="Unassembled WGS sequence"/>
</dbReference>
<dbReference type="InterPro" id="IPR001310">
    <property type="entry name" value="Histidine_triad_HIT"/>
</dbReference>